<evidence type="ECO:0000256" key="9">
    <source>
        <dbReference type="ARBA" id="ARBA00023065"/>
    </source>
</evidence>
<feature type="transmembrane region" description="Helical" evidence="14">
    <location>
        <begin position="6"/>
        <end position="27"/>
    </location>
</feature>
<dbReference type="Gene3D" id="1.20.1730.10">
    <property type="entry name" value="Sodium/glucose cotransporter"/>
    <property type="match status" value="1"/>
</dbReference>
<evidence type="ECO:0000256" key="3">
    <source>
        <dbReference type="ARBA" id="ARBA00022448"/>
    </source>
</evidence>
<keyword evidence="8" id="KW-0915">Sodium</keyword>
<feature type="transmembrane region" description="Helical" evidence="14">
    <location>
        <begin position="380"/>
        <end position="397"/>
    </location>
</feature>
<dbReference type="EMBL" id="CP017599">
    <property type="protein sequence ID" value="AOX00137.1"/>
    <property type="molecule type" value="Genomic_DNA"/>
</dbReference>
<organism evidence="15 16">
    <name type="scientific">Moorena producens PAL-8-15-08-1</name>
    <dbReference type="NCBI Taxonomy" id="1458985"/>
    <lineage>
        <taxon>Bacteria</taxon>
        <taxon>Bacillati</taxon>
        <taxon>Cyanobacteriota</taxon>
        <taxon>Cyanophyceae</taxon>
        <taxon>Coleofasciculales</taxon>
        <taxon>Coleofasciculaceae</taxon>
        <taxon>Moorena</taxon>
    </lineage>
</organism>
<evidence type="ECO:0000256" key="14">
    <source>
        <dbReference type="SAM" id="Phobius"/>
    </source>
</evidence>
<evidence type="ECO:0000256" key="10">
    <source>
        <dbReference type="ARBA" id="ARBA00023136"/>
    </source>
</evidence>
<evidence type="ECO:0000256" key="5">
    <source>
        <dbReference type="ARBA" id="ARBA00022692"/>
    </source>
</evidence>
<gene>
    <name evidence="15" type="ORF">BJP34_12370</name>
</gene>
<dbReference type="Pfam" id="PF00474">
    <property type="entry name" value="SSF"/>
    <property type="match status" value="1"/>
</dbReference>
<proteinExistence type="inferred from homology"/>
<keyword evidence="7 14" id="KW-1133">Transmembrane helix</keyword>
<comment type="subcellular location">
    <subcellularLocation>
        <location evidence="1">Cell membrane</location>
        <topology evidence="1">Multi-pass membrane protein</topology>
    </subcellularLocation>
</comment>
<evidence type="ECO:0000256" key="12">
    <source>
        <dbReference type="ARBA" id="ARBA00033708"/>
    </source>
</evidence>
<reference evidence="16" key="1">
    <citation type="submission" date="2016-10" db="EMBL/GenBank/DDBJ databases">
        <title>Comparative genomics uncovers the prolific and rare metabolic potential of the cyanobacterial genus Moorea.</title>
        <authorList>
            <person name="Leao T."/>
            <person name="Castelao G."/>
            <person name="Korobeynikov A."/>
            <person name="Monroe E.A."/>
            <person name="Podell S."/>
            <person name="Glukhov E."/>
            <person name="Allen E."/>
            <person name="Gerwick W.H."/>
            <person name="Gerwick L."/>
        </authorList>
    </citation>
    <scope>NUCLEOTIDE SEQUENCE [LARGE SCALE GENOMIC DNA]</scope>
    <source>
        <strain evidence="16">PAL-8-15-08-1</strain>
    </source>
</reference>
<dbReference type="GO" id="GO:0005886">
    <property type="term" value="C:plasma membrane"/>
    <property type="evidence" value="ECO:0007669"/>
    <property type="project" value="UniProtKB-SubCell"/>
</dbReference>
<feature type="transmembrane region" description="Helical" evidence="14">
    <location>
        <begin position="47"/>
        <end position="69"/>
    </location>
</feature>
<dbReference type="OrthoDB" id="9810181at2"/>
<keyword evidence="4" id="KW-1003">Cell membrane</keyword>
<name>A0A1D8TRA0_9CYAN</name>
<dbReference type="AlphaFoldDB" id="A0A1D8TRA0"/>
<protein>
    <submittedName>
        <fullName evidence="15">Na+/pantothenate symporter PanF</fullName>
    </submittedName>
</protein>
<dbReference type="STRING" id="1458985.BJP34_12370"/>
<feature type="transmembrane region" description="Helical" evidence="14">
    <location>
        <begin position="167"/>
        <end position="185"/>
    </location>
</feature>
<dbReference type="InterPro" id="IPR050277">
    <property type="entry name" value="Sodium:Solute_Symporter"/>
</dbReference>
<dbReference type="InterPro" id="IPR001734">
    <property type="entry name" value="Na/solute_symporter"/>
</dbReference>
<keyword evidence="3" id="KW-0813">Transport</keyword>
<dbReference type="GO" id="GO:0006814">
    <property type="term" value="P:sodium ion transport"/>
    <property type="evidence" value="ECO:0007669"/>
    <property type="project" value="UniProtKB-KW"/>
</dbReference>
<evidence type="ECO:0000256" key="2">
    <source>
        <dbReference type="ARBA" id="ARBA00006434"/>
    </source>
</evidence>
<dbReference type="GO" id="GO:0015293">
    <property type="term" value="F:symporter activity"/>
    <property type="evidence" value="ECO:0007669"/>
    <property type="project" value="UniProtKB-KW"/>
</dbReference>
<feature type="transmembrane region" description="Helical" evidence="14">
    <location>
        <begin position="403"/>
        <end position="427"/>
    </location>
</feature>
<dbReference type="PROSITE" id="PS50283">
    <property type="entry name" value="NA_SOLUT_SYMP_3"/>
    <property type="match status" value="1"/>
</dbReference>
<feature type="transmembrane region" description="Helical" evidence="14">
    <location>
        <begin position="461"/>
        <end position="482"/>
    </location>
</feature>
<feature type="transmembrane region" description="Helical" evidence="14">
    <location>
        <begin position="250"/>
        <end position="272"/>
    </location>
</feature>
<evidence type="ECO:0000256" key="1">
    <source>
        <dbReference type="ARBA" id="ARBA00004651"/>
    </source>
</evidence>
<feature type="transmembrane region" description="Helical" evidence="14">
    <location>
        <begin position="197"/>
        <end position="221"/>
    </location>
</feature>
<dbReference type="InterPro" id="IPR038377">
    <property type="entry name" value="Na/Glc_symporter_sf"/>
</dbReference>
<dbReference type="PANTHER" id="PTHR48086:SF3">
    <property type="entry name" value="SODIUM_PROLINE SYMPORTER"/>
    <property type="match status" value="1"/>
</dbReference>
<evidence type="ECO:0000313" key="16">
    <source>
        <dbReference type="Proteomes" id="UP000177870"/>
    </source>
</evidence>
<dbReference type="CDD" id="cd10322">
    <property type="entry name" value="SLC5sbd"/>
    <property type="match status" value="1"/>
</dbReference>
<feature type="transmembrane region" description="Helical" evidence="14">
    <location>
        <begin position="434"/>
        <end position="455"/>
    </location>
</feature>
<keyword evidence="5 14" id="KW-0812">Transmembrane</keyword>
<accession>A0A1D8TRA0</accession>
<evidence type="ECO:0000256" key="8">
    <source>
        <dbReference type="ARBA" id="ARBA00023053"/>
    </source>
</evidence>
<evidence type="ECO:0000256" key="11">
    <source>
        <dbReference type="ARBA" id="ARBA00023201"/>
    </source>
</evidence>
<keyword evidence="6" id="KW-0769">Symport</keyword>
<feature type="transmembrane region" description="Helical" evidence="14">
    <location>
        <begin position="284"/>
        <end position="309"/>
    </location>
</feature>
<evidence type="ECO:0000256" key="4">
    <source>
        <dbReference type="ARBA" id="ARBA00022475"/>
    </source>
</evidence>
<evidence type="ECO:0000256" key="7">
    <source>
        <dbReference type="ARBA" id="ARBA00022989"/>
    </source>
</evidence>
<dbReference type="Proteomes" id="UP000177870">
    <property type="component" value="Chromosome"/>
</dbReference>
<comment type="similarity">
    <text evidence="2 13">Belongs to the sodium:solute symporter (SSF) (TC 2.A.21) family.</text>
</comment>
<keyword evidence="11" id="KW-0739">Sodium transport</keyword>
<evidence type="ECO:0000256" key="6">
    <source>
        <dbReference type="ARBA" id="ARBA00022847"/>
    </source>
</evidence>
<comment type="catalytic activity">
    <reaction evidence="12">
        <text>L-proline(in) + Na(+)(in) = L-proline(out) + Na(+)(out)</text>
        <dbReference type="Rhea" id="RHEA:28967"/>
        <dbReference type="ChEBI" id="CHEBI:29101"/>
        <dbReference type="ChEBI" id="CHEBI:60039"/>
    </reaction>
</comment>
<feature type="transmembrane region" description="Helical" evidence="14">
    <location>
        <begin position="329"/>
        <end position="349"/>
    </location>
</feature>
<dbReference type="RefSeq" id="WP_070392607.1">
    <property type="nucleotide sequence ID" value="NZ_CP017599.1"/>
</dbReference>
<sequence length="494" mass="53990">MALDSIIPYVVIAGYLLVTLVVGLVGYRQQQNTPDDYFLADRNMGAILLFFTLIATNFSAFAFLGFSGSGYRIGLSYYGMMGFGTGLIALTFYFIGYRVWLIGKKHGLITPSELIEARFRSTGVSPGISNTLKLIFLAVMVIFTIPYLTLQPIGAGYILETLTNGQIPYFTGATFLTIVIVLYVFMGGMRSVALTDVIQGVLMFTLMLAAVAAIASSLGGITEANRTVYTLKPELFSRQGIDNFFTHRKWFSFMILWMLSVPMFPQMFMRFYTSKTSNSLKVSVVMYPLVSAIMFICPVLIGMWGHISFSDLTGKASDQVFPMMLAEHTPIWLASLVMVGALAAMMSTLDSQLLALSSMLTRDIYFAYFRKNASLKEQTFVGRVLIVLLAIIGLIIAKNPPDTITAIATQAFTGLAVLFPTVIAVLYSKTIHPLTCIVSILVGEAAVIGFQLGIIPKSLTFGFLPVVPIVALSALIIIVGSIKPIRILVDSSES</sequence>
<evidence type="ECO:0000256" key="13">
    <source>
        <dbReference type="RuleBase" id="RU362091"/>
    </source>
</evidence>
<feature type="transmembrane region" description="Helical" evidence="14">
    <location>
        <begin position="75"/>
        <end position="95"/>
    </location>
</feature>
<evidence type="ECO:0000313" key="15">
    <source>
        <dbReference type="EMBL" id="AOX00137.1"/>
    </source>
</evidence>
<dbReference type="KEGG" id="mpro:BJP34_12370"/>
<dbReference type="PANTHER" id="PTHR48086">
    <property type="entry name" value="SODIUM/PROLINE SYMPORTER-RELATED"/>
    <property type="match status" value="1"/>
</dbReference>
<keyword evidence="10 14" id="KW-0472">Membrane</keyword>
<feature type="transmembrane region" description="Helical" evidence="14">
    <location>
        <begin position="134"/>
        <end position="155"/>
    </location>
</feature>
<keyword evidence="9" id="KW-0406">Ion transport</keyword>